<dbReference type="GO" id="GO:0015031">
    <property type="term" value="P:protein transport"/>
    <property type="evidence" value="ECO:0007669"/>
    <property type="project" value="UniProtKB-KW"/>
</dbReference>
<gene>
    <name evidence="10" type="ORF">OPV22_009328</name>
</gene>
<dbReference type="NCBIfam" id="TIGR00728">
    <property type="entry name" value="OPT_sfam"/>
    <property type="match status" value="1"/>
</dbReference>
<feature type="transmembrane region" description="Helical" evidence="9">
    <location>
        <begin position="606"/>
        <end position="624"/>
    </location>
</feature>
<dbReference type="GO" id="GO:0035673">
    <property type="term" value="F:oligopeptide transmembrane transporter activity"/>
    <property type="evidence" value="ECO:0007669"/>
    <property type="project" value="InterPro"/>
</dbReference>
<comment type="caution">
    <text evidence="10">The sequence shown here is derived from an EMBL/GenBank/DDBJ whole genome shotgun (WGS) entry which is preliminary data.</text>
</comment>
<dbReference type="InterPro" id="IPR004813">
    <property type="entry name" value="OPT"/>
</dbReference>
<feature type="transmembrane region" description="Helical" evidence="9">
    <location>
        <begin position="43"/>
        <end position="63"/>
    </location>
</feature>
<proteinExistence type="inferred from homology"/>
<keyword evidence="11" id="KW-1185">Reference proteome</keyword>
<dbReference type="AlphaFoldDB" id="A0AAV8RI81"/>
<keyword evidence="3" id="KW-0813">Transport</keyword>
<organism evidence="10 11">
    <name type="scientific">Ensete ventricosum</name>
    <name type="common">Abyssinian banana</name>
    <name type="synonym">Musa ensete</name>
    <dbReference type="NCBI Taxonomy" id="4639"/>
    <lineage>
        <taxon>Eukaryota</taxon>
        <taxon>Viridiplantae</taxon>
        <taxon>Streptophyta</taxon>
        <taxon>Embryophyta</taxon>
        <taxon>Tracheophyta</taxon>
        <taxon>Spermatophyta</taxon>
        <taxon>Magnoliopsida</taxon>
        <taxon>Liliopsida</taxon>
        <taxon>Zingiberales</taxon>
        <taxon>Musaceae</taxon>
        <taxon>Ensete</taxon>
    </lineage>
</organism>
<feature type="transmembrane region" description="Helical" evidence="9">
    <location>
        <begin position="575"/>
        <end position="594"/>
    </location>
</feature>
<dbReference type="Pfam" id="PF03169">
    <property type="entry name" value="OPT"/>
    <property type="match status" value="1"/>
</dbReference>
<comment type="subcellular location">
    <subcellularLocation>
        <location evidence="1">Membrane</location>
        <topology evidence="1">Multi-pass membrane protein</topology>
    </subcellularLocation>
</comment>
<feature type="transmembrane region" description="Helical" evidence="9">
    <location>
        <begin position="75"/>
        <end position="99"/>
    </location>
</feature>
<evidence type="ECO:0000256" key="8">
    <source>
        <dbReference type="ARBA" id="ARBA00023136"/>
    </source>
</evidence>
<sequence>MGSVPDELRDLGNTEEENYDSPIEQVRLTVPATDDPSLPCLTFRTWTLGLVSCVLLAFVNQFLGYRENQISLSSVCVQILALPVGRAMAAVLPTTRIKIPLTNWSFSMNPGPFNLKEHVLITIFANAGAGGVYAVGIVTIMKAFYHRGINIIAALLLSETTQLLGFGWAGLFRKYLVDSPYMWWPGNLVQVSLFRALHEEEKRPKGGVSRFQFFLIVITCSFAYYVVPNVLFPSITAISVVCLIWKKSVTAHQIGSGLHGLGVGSFGLDWSTIAGFLGSPLASPAFATFNILAGYIFLVYVIVPVAYWSNAYGSKNYPVYTSSLYDVYGKKYDLERVLDQKSFTLNITEYENYSDIRLSIMFAISYGLGFATLTATLSHVFLFNGSYILKLWRQTASKMHDNYLDIHGRLMKANYEAVPQWWFHIILVLVLALAIFTCEGFGKQLQLPYWGIFLAIAMAFVFTLPIGVILATANQEPGLNIITEMVIGYIMPGKPLANVVFKTYGYISMTQAHTFLADFKLGQYMKIPPKAMFFAQLVGTVVASAVYFGTAWWLLDTITSICDTSKLPEGSPWTCPGDAVFFSASIIWGVVGPLRMFGPKSIYSSLNYYFLAGALAPFFVWLLARFFPQKKWIKLINFPVLLGATAMMPPAHAVNYTSWFVVGIIFNYYVYNKYKSWWGRYTYVLSAGLDAGTAFMAVLAFFTLNNYNIYSVAWWGGDADDHCPLAMCPTAGSYVPEGCPSFQ</sequence>
<reference evidence="10 11" key="1">
    <citation type="submission" date="2022-12" db="EMBL/GenBank/DDBJ databases">
        <title>Chromosome-scale assembly of the Ensete ventricosum genome.</title>
        <authorList>
            <person name="Dussert Y."/>
            <person name="Stocks J."/>
            <person name="Wendawek A."/>
            <person name="Woldeyes F."/>
            <person name="Nichols R.A."/>
            <person name="Borrell J.S."/>
        </authorList>
    </citation>
    <scope>NUCLEOTIDE SEQUENCE [LARGE SCALE GENOMIC DNA]</scope>
    <source>
        <strain evidence="11">cv. Maze</strain>
        <tissue evidence="10">Seeds</tissue>
    </source>
</reference>
<keyword evidence="7 9" id="KW-1133">Transmembrane helix</keyword>
<evidence type="ECO:0000256" key="5">
    <source>
        <dbReference type="ARBA" id="ARBA00022856"/>
    </source>
</evidence>
<comment type="similarity">
    <text evidence="2">Belongs to the oligopeptide OPT transporter (TC 2.A.67.1) family.</text>
</comment>
<feature type="transmembrane region" description="Helical" evidence="9">
    <location>
        <begin position="148"/>
        <end position="169"/>
    </location>
</feature>
<feature type="transmembrane region" description="Helical" evidence="9">
    <location>
        <begin position="210"/>
        <end position="227"/>
    </location>
</feature>
<accession>A0AAV8RI81</accession>
<keyword evidence="6" id="KW-0653">Protein transport</keyword>
<feature type="transmembrane region" description="Helical" evidence="9">
    <location>
        <begin position="449"/>
        <end position="471"/>
    </location>
</feature>
<dbReference type="EMBL" id="JAQQAF010000003">
    <property type="protein sequence ID" value="KAJ8498776.1"/>
    <property type="molecule type" value="Genomic_DNA"/>
</dbReference>
<dbReference type="InterPro" id="IPR004648">
    <property type="entry name" value="Oligpept_transpt"/>
</dbReference>
<evidence type="ECO:0000313" key="10">
    <source>
        <dbReference type="EMBL" id="KAJ8498776.1"/>
    </source>
</evidence>
<feature type="transmembrane region" description="Helical" evidence="9">
    <location>
        <begin position="119"/>
        <end position="141"/>
    </location>
</feature>
<evidence type="ECO:0000256" key="2">
    <source>
        <dbReference type="ARBA" id="ARBA00005484"/>
    </source>
</evidence>
<dbReference type="Proteomes" id="UP001222027">
    <property type="component" value="Unassembled WGS sequence"/>
</dbReference>
<feature type="transmembrane region" description="Helical" evidence="9">
    <location>
        <begin position="683"/>
        <end position="704"/>
    </location>
</feature>
<feature type="transmembrane region" description="Helical" evidence="9">
    <location>
        <begin position="285"/>
        <end position="308"/>
    </location>
</feature>
<feature type="transmembrane region" description="Helical" evidence="9">
    <location>
        <begin position="654"/>
        <end position="671"/>
    </location>
</feature>
<feature type="transmembrane region" description="Helical" evidence="9">
    <location>
        <begin position="533"/>
        <end position="555"/>
    </location>
</feature>
<dbReference type="GO" id="GO:0016020">
    <property type="term" value="C:membrane"/>
    <property type="evidence" value="ECO:0007669"/>
    <property type="project" value="UniProtKB-SubCell"/>
</dbReference>
<keyword evidence="5" id="KW-0571">Peptide transport</keyword>
<evidence type="ECO:0000256" key="1">
    <source>
        <dbReference type="ARBA" id="ARBA00004141"/>
    </source>
</evidence>
<evidence type="ECO:0000256" key="6">
    <source>
        <dbReference type="ARBA" id="ARBA00022927"/>
    </source>
</evidence>
<keyword evidence="4 9" id="KW-0812">Transmembrane</keyword>
<dbReference type="NCBIfam" id="TIGR00727">
    <property type="entry name" value="ISP4_OPT"/>
    <property type="match status" value="1"/>
</dbReference>
<evidence type="ECO:0000256" key="9">
    <source>
        <dbReference type="SAM" id="Phobius"/>
    </source>
</evidence>
<feature type="transmembrane region" description="Helical" evidence="9">
    <location>
        <begin position="421"/>
        <end position="442"/>
    </location>
</feature>
<evidence type="ECO:0000256" key="4">
    <source>
        <dbReference type="ARBA" id="ARBA00022692"/>
    </source>
</evidence>
<keyword evidence="8 9" id="KW-0472">Membrane</keyword>
<evidence type="ECO:0000256" key="7">
    <source>
        <dbReference type="ARBA" id="ARBA00022989"/>
    </source>
</evidence>
<dbReference type="PANTHER" id="PTHR22601">
    <property type="entry name" value="ISP4 LIKE PROTEIN"/>
    <property type="match status" value="1"/>
</dbReference>
<name>A0AAV8RI81_ENSVE</name>
<evidence type="ECO:0000313" key="11">
    <source>
        <dbReference type="Proteomes" id="UP001222027"/>
    </source>
</evidence>
<protein>
    <submittedName>
        <fullName evidence="10">Uncharacterized protein</fullName>
    </submittedName>
</protein>
<evidence type="ECO:0000256" key="3">
    <source>
        <dbReference type="ARBA" id="ARBA00022448"/>
    </source>
</evidence>
<feature type="transmembrane region" description="Helical" evidence="9">
    <location>
        <begin position="360"/>
        <end position="383"/>
    </location>
</feature>